<dbReference type="PROSITE" id="PS50043">
    <property type="entry name" value="HTH_LUXR_2"/>
    <property type="match status" value="1"/>
</dbReference>
<keyword evidence="6" id="KW-1185">Reference proteome</keyword>
<dbReference type="Gene3D" id="1.10.10.10">
    <property type="entry name" value="Winged helix-like DNA-binding domain superfamily/Winged helix DNA-binding domain"/>
    <property type="match status" value="1"/>
</dbReference>
<protein>
    <submittedName>
        <fullName evidence="5">Regulatory LuxR family protein</fullName>
    </submittedName>
</protein>
<dbReference type="PANTHER" id="PTHR44688">
    <property type="entry name" value="DNA-BINDING TRANSCRIPTIONAL ACTIVATOR DEVR_DOSR"/>
    <property type="match status" value="1"/>
</dbReference>
<evidence type="ECO:0000259" key="4">
    <source>
        <dbReference type="PROSITE" id="PS50043"/>
    </source>
</evidence>
<organism evidence="5 6">
    <name type="scientific">Xylanimonas ulmi</name>
    <dbReference type="NCBI Taxonomy" id="228973"/>
    <lineage>
        <taxon>Bacteria</taxon>
        <taxon>Bacillati</taxon>
        <taxon>Actinomycetota</taxon>
        <taxon>Actinomycetes</taxon>
        <taxon>Micrococcales</taxon>
        <taxon>Promicromonosporaceae</taxon>
        <taxon>Xylanimonas</taxon>
    </lineage>
</organism>
<dbReference type="PROSITE" id="PS00622">
    <property type="entry name" value="HTH_LUXR_1"/>
    <property type="match status" value="1"/>
</dbReference>
<gene>
    <name evidence="5" type="ORF">EV386_2749</name>
</gene>
<dbReference type="InterPro" id="IPR000792">
    <property type="entry name" value="Tscrpt_reg_LuxR_C"/>
</dbReference>
<dbReference type="GO" id="GO:0006355">
    <property type="term" value="P:regulation of DNA-templated transcription"/>
    <property type="evidence" value="ECO:0007669"/>
    <property type="project" value="InterPro"/>
</dbReference>
<dbReference type="InterPro" id="IPR027417">
    <property type="entry name" value="P-loop_NTPase"/>
</dbReference>
<keyword evidence="2" id="KW-0238">DNA-binding</keyword>
<dbReference type="Proteomes" id="UP000293852">
    <property type="component" value="Unassembled WGS sequence"/>
</dbReference>
<dbReference type="PANTHER" id="PTHR44688:SF16">
    <property type="entry name" value="DNA-BINDING TRANSCRIPTIONAL ACTIVATOR DEVR_DOSR"/>
    <property type="match status" value="1"/>
</dbReference>
<dbReference type="CDD" id="cd06170">
    <property type="entry name" value="LuxR_C_like"/>
    <property type="match status" value="1"/>
</dbReference>
<evidence type="ECO:0000256" key="2">
    <source>
        <dbReference type="ARBA" id="ARBA00023125"/>
    </source>
</evidence>
<comment type="caution">
    <text evidence="5">The sequence shown here is derived from an EMBL/GenBank/DDBJ whole genome shotgun (WGS) entry which is preliminary data.</text>
</comment>
<evidence type="ECO:0000313" key="6">
    <source>
        <dbReference type="Proteomes" id="UP000293852"/>
    </source>
</evidence>
<sequence>MVLWVTMCSMTPHGTLHVDVRDDAVKHLLAGTSVDLQGLPGSGRSVLARAVAAELEDAGWQVIHAHGVLALRDRPLEALSVAGLVARQGGGPQAPTTAVSAAVQGITSAVRGGSTLLVVDDVDDLDEISAGAIAAAHAMSAFPLLTTSRPAPRVLRAPTRVPAAVLPGVSLQVPPLGYVDTQTLLIEALGGPIESAAVSRVFSGSGGLPGLSLALATSARLHGSLRRVDGVWSAGPELWSPEMVRSVDPLLARLSPEGVDGLHTLALAGTIDVTMARRLMPWDVLEELDGYRLLRFVPRDDKMLVSLFPPAIVEFFRHQGVGARHLRVDEAVTSAFGGVKVQQPPLGTAPWRLVGAADAGRSRVALERAGEADVIVNRLLQEHWHRELLVRRTEWEDNPTPRTAAVLLRTMLVTGADAESVLAVREATPRTGDSRELVAFDDWYALFLGAVEHNLEWVHAVLEQAREEADEWVQLVDGIEAFIVLLVDHAPDPDELPAAADIATAPVDTREIVGTVRAELLLAQGRSAEALEVIDGLGQVTSTFALARVTARPWALMLEARLDEALAEAQDLLAEARREHDVEGIVGAAYVAAQVLTLRGRAGELRTLLGSVLSSGVLPALERPQHVALLSMAAGLAADEGRGTTARTLAQQALALRTGPGPFPLGSPTLAIARLDGADLPPIQARALAAERLWSEAETLLEAGYAMSGYVCGMLAVVEEPTPLRGSVLADVAAEMPAPLVRQFDRFVAALCDGDPEALVAVGDRHADAGLVWTATAAYTAGLSALRASGAAARAAEVHEEARRRLEAWGAEAAAGMRSAAEGAELTAREDEIARLAASGMTNQDIARRLLISVRTVENHLHRVFRKLGVDNRADMSRVLSV</sequence>
<accession>A0A4Q7M3C5</accession>
<keyword evidence="3" id="KW-0804">Transcription</keyword>
<reference evidence="5 6" key="1">
    <citation type="submission" date="2019-02" db="EMBL/GenBank/DDBJ databases">
        <title>Sequencing the genomes of 1000 actinobacteria strains.</title>
        <authorList>
            <person name="Klenk H.-P."/>
        </authorList>
    </citation>
    <scope>NUCLEOTIDE SEQUENCE [LARGE SCALE GENOMIC DNA]</scope>
    <source>
        <strain evidence="5 6">DSM 16932</strain>
    </source>
</reference>
<feature type="domain" description="HTH luxR-type" evidence="4">
    <location>
        <begin position="819"/>
        <end position="882"/>
    </location>
</feature>
<evidence type="ECO:0000313" key="5">
    <source>
        <dbReference type="EMBL" id="RZS62416.1"/>
    </source>
</evidence>
<evidence type="ECO:0000256" key="1">
    <source>
        <dbReference type="ARBA" id="ARBA00023015"/>
    </source>
</evidence>
<dbReference type="PRINTS" id="PR00038">
    <property type="entry name" value="HTHLUXR"/>
</dbReference>
<dbReference type="SUPFAM" id="SSF52540">
    <property type="entry name" value="P-loop containing nucleoside triphosphate hydrolases"/>
    <property type="match status" value="1"/>
</dbReference>
<dbReference type="InterPro" id="IPR016032">
    <property type="entry name" value="Sig_transdc_resp-reg_C-effctor"/>
</dbReference>
<proteinExistence type="predicted"/>
<dbReference type="SMART" id="SM00421">
    <property type="entry name" value="HTH_LUXR"/>
    <property type="match status" value="1"/>
</dbReference>
<dbReference type="InterPro" id="IPR036388">
    <property type="entry name" value="WH-like_DNA-bd_sf"/>
</dbReference>
<dbReference type="AlphaFoldDB" id="A0A4Q7M3C5"/>
<evidence type="ECO:0000256" key="3">
    <source>
        <dbReference type="ARBA" id="ARBA00023163"/>
    </source>
</evidence>
<name>A0A4Q7M3C5_9MICO</name>
<dbReference type="SUPFAM" id="SSF46894">
    <property type="entry name" value="C-terminal effector domain of the bipartite response regulators"/>
    <property type="match status" value="1"/>
</dbReference>
<dbReference type="Pfam" id="PF00196">
    <property type="entry name" value="GerE"/>
    <property type="match status" value="1"/>
</dbReference>
<dbReference type="EMBL" id="SGWX01000001">
    <property type="protein sequence ID" value="RZS62416.1"/>
    <property type="molecule type" value="Genomic_DNA"/>
</dbReference>
<keyword evidence="1" id="KW-0805">Transcription regulation</keyword>
<dbReference type="GO" id="GO:0003677">
    <property type="term" value="F:DNA binding"/>
    <property type="evidence" value="ECO:0007669"/>
    <property type="project" value="UniProtKB-KW"/>
</dbReference>